<dbReference type="EMBL" id="JGVR01000018">
    <property type="protein sequence ID" value="KEZ18050.1"/>
    <property type="molecule type" value="Genomic_DNA"/>
</dbReference>
<gene>
    <name evidence="4" type="ORF">CP98_02885</name>
</gene>
<reference evidence="4 5" key="1">
    <citation type="submission" date="2014-03" db="EMBL/GenBank/DDBJ databases">
        <title>Genome sequence of Sphingobium yanoikuyae B1.</title>
        <authorList>
            <person name="Gan H.M."/>
            <person name="Gan H.Y."/>
            <person name="Savka M.A."/>
        </authorList>
    </citation>
    <scope>NUCLEOTIDE SEQUENCE [LARGE SCALE GENOMIC DNA]</scope>
    <source>
        <strain evidence="4 5">B1</strain>
    </source>
</reference>
<evidence type="ECO:0000313" key="5">
    <source>
        <dbReference type="Proteomes" id="UP000028534"/>
    </source>
</evidence>
<dbReference type="RefSeq" id="WP_037520352.1">
    <property type="nucleotide sequence ID" value="NZ_JGVR01000018.1"/>
</dbReference>
<accession>A0A084EJA8</accession>
<comment type="caution">
    <text evidence="4">The sequence shown here is derived from an EMBL/GenBank/DDBJ whole genome shotgun (WGS) entry which is preliminary data.</text>
</comment>
<proteinExistence type="predicted"/>
<evidence type="ECO:0000256" key="2">
    <source>
        <dbReference type="SAM" id="SignalP"/>
    </source>
</evidence>
<dbReference type="Proteomes" id="UP000028534">
    <property type="component" value="Unassembled WGS sequence"/>
</dbReference>
<dbReference type="InterPro" id="IPR011250">
    <property type="entry name" value="OMP/PagP_B-barrel"/>
</dbReference>
<dbReference type="PATRIC" id="fig|13690.10.peg.2963"/>
<sequence>MARHSIGLGGICVVMMGTVAAPAHAQSLDDKYWVEVGAYWPSVSSHVRVAPASNPDGGTNIDLESDLDLDKRKVLPQVAAGIRLGDNWSVMGEYYSLSRNGARTVARDITFDDVTYPAGVRVESGFDSDVYRLTFGYAFVSTPDTRVGAALGLHATDFTLTLKGDARLGEAQVSGTQRRRKALAPLPTVGLFATQRIATDLTLSARADYLSLKIDDYKGRLLNTEAAMTWRFARNVGIGAMWRYVNYRVDVDKDNWAGRMKYRFSGPAVFMQVGF</sequence>
<evidence type="ECO:0000256" key="1">
    <source>
        <dbReference type="ARBA" id="ARBA00022729"/>
    </source>
</evidence>
<feature type="domain" description="Outer membrane protein beta-barrel" evidence="3">
    <location>
        <begin position="13"/>
        <end position="264"/>
    </location>
</feature>
<dbReference type="eggNOG" id="COG3637">
    <property type="taxonomic scope" value="Bacteria"/>
</dbReference>
<organism evidence="4 5">
    <name type="scientific">Sphingobium yanoikuyae</name>
    <name type="common">Sphingomonas yanoikuyae</name>
    <dbReference type="NCBI Taxonomy" id="13690"/>
    <lineage>
        <taxon>Bacteria</taxon>
        <taxon>Pseudomonadati</taxon>
        <taxon>Pseudomonadota</taxon>
        <taxon>Alphaproteobacteria</taxon>
        <taxon>Sphingomonadales</taxon>
        <taxon>Sphingomonadaceae</taxon>
        <taxon>Sphingobium</taxon>
    </lineage>
</organism>
<dbReference type="InterPro" id="IPR027385">
    <property type="entry name" value="Beta-barrel_OMP"/>
</dbReference>
<feature type="chain" id="PRO_5001774421" description="Outer membrane protein beta-barrel domain-containing protein" evidence="2">
    <location>
        <begin position="26"/>
        <end position="275"/>
    </location>
</feature>
<name>A0A084EJA8_SPHYA</name>
<protein>
    <recommendedName>
        <fullName evidence="3">Outer membrane protein beta-barrel domain-containing protein</fullName>
    </recommendedName>
</protein>
<keyword evidence="1 2" id="KW-0732">Signal</keyword>
<evidence type="ECO:0000313" key="4">
    <source>
        <dbReference type="EMBL" id="KEZ18050.1"/>
    </source>
</evidence>
<evidence type="ECO:0000259" key="3">
    <source>
        <dbReference type="Pfam" id="PF13505"/>
    </source>
</evidence>
<dbReference type="SUPFAM" id="SSF56925">
    <property type="entry name" value="OMPA-like"/>
    <property type="match status" value="1"/>
</dbReference>
<dbReference type="AlphaFoldDB" id="A0A084EJA8"/>
<dbReference type="Pfam" id="PF13505">
    <property type="entry name" value="OMP_b-brl"/>
    <property type="match status" value="1"/>
</dbReference>
<feature type="signal peptide" evidence="2">
    <location>
        <begin position="1"/>
        <end position="25"/>
    </location>
</feature>